<dbReference type="PROSITE" id="PS51186">
    <property type="entry name" value="GNAT"/>
    <property type="match status" value="1"/>
</dbReference>
<dbReference type="PANTHER" id="PTHR43792:SF1">
    <property type="entry name" value="N-ACETYLTRANSFERASE DOMAIN-CONTAINING PROTEIN"/>
    <property type="match status" value="1"/>
</dbReference>
<dbReference type="InterPro" id="IPR000182">
    <property type="entry name" value="GNAT_dom"/>
</dbReference>
<evidence type="ECO:0000313" key="4">
    <source>
        <dbReference type="Proteomes" id="UP000676885"/>
    </source>
</evidence>
<dbReference type="EMBL" id="CP076022">
    <property type="protein sequence ID" value="QWC08614.1"/>
    <property type="molecule type" value="Genomic_DNA"/>
</dbReference>
<dbReference type="Gene3D" id="3.40.630.30">
    <property type="match status" value="1"/>
</dbReference>
<sequence length="195" mass="20927">MEAGNRRTSVLETPRLILEPLVPGHAVEMVPVLAHPALYEFTGGRAPTVEELTHRYLLQSLGPGSRSRATDGSTQKPEPLDEPEIWLNWIIRTRNTALAAGFVQATVRRGGKTDNETTAELAWVVGRKHQGRGYATEAAQAMVIALTRCGVARFAASIHPGNGASAGVAERLGLLRTGIRDADGEDLWQCEAGPG</sequence>
<dbReference type="SUPFAM" id="SSF55729">
    <property type="entry name" value="Acyl-CoA N-acyltransferases (Nat)"/>
    <property type="match status" value="1"/>
</dbReference>
<accession>A0A975QZQ3</accession>
<dbReference type="Proteomes" id="UP000676885">
    <property type="component" value="Chromosome"/>
</dbReference>
<feature type="region of interest" description="Disordered" evidence="1">
    <location>
        <begin position="60"/>
        <end position="80"/>
    </location>
</feature>
<dbReference type="InterPro" id="IPR051531">
    <property type="entry name" value="N-acetyltransferase"/>
</dbReference>
<gene>
    <name evidence="3" type="ORF">KKR91_08520</name>
</gene>
<feature type="domain" description="N-acetyltransferase" evidence="2">
    <location>
        <begin position="47"/>
        <end position="193"/>
    </location>
</feature>
<keyword evidence="4" id="KW-1185">Reference proteome</keyword>
<dbReference type="Pfam" id="PF13302">
    <property type="entry name" value="Acetyltransf_3"/>
    <property type="match status" value="1"/>
</dbReference>
<organism evidence="3 4">
    <name type="scientific">Arthrobacter jiangjiafuii</name>
    <dbReference type="NCBI Taxonomy" id="2817475"/>
    <lineage>
        <taxon>Bacteria</taxon>
        <taxon>Bacillati</taxon>
        <taxon>Actinomycetota</taxon>
        <taxon>Actinomycetes</taxon>
        <taxon>Micrococcales</taxon>
        <taxon>Micrococcaceae</taxon>
        <taxon>Arthrobacter</taxon>
    </lineage>
</organism>
<proteinExistence type="predicted"/>
<dbReference type="AlphaFoldDB" id="A0A975QZQ3"/>
<dbReference type="GO" id="GO:0016747">
    <property type="term" value="F:acyltransferase activity, transferring groups other than amino-acyl groups"/>
    <property type="evidence" value="ECO:0007669"/>
    <property type="project" value="InterPro"/>
</dbReference>
<reference evidence="3 4" key="1">
    <citation type="submission" date="2021-05" db="EMBL/GenBank/DDBJ databases">
        <title>Novel species in genus Arthrobacter.</title>
        <authorList>
            <person name="Zhang G."/>
        </authorList>
    </citation>
    <scope>NUCLEOTIDE SEQUENCE [LARGE SCALE GENOMIC DNA]</scope>
    <source>
        <strain evidence="4">zg-ZUI227</strain>
    </source>
</reference>
<dbReference type="KEGG" id="ajg:KKR91_08520"/>
<evidence type="ECO:0000313" key="3">
    <source>
        <dbReference type="EMBL" id="QWC08614.1"/>
    </source>
</evidence>
<evidence type="ECO:0000256" key="1">
    <source>
        <dbReference type="SAM" id="MobiDB-lite"/>
    </source>
</evidence>
<dbReference type="RefSeq" id="WP_210228651.1">
    <property type="nucleotide sequence ID" value="NZ_CP076022.1"/>
</dbReference>
<evidence type="ECO:0000259" key="2">
    <source>
        <dbReference type="PROSITE" id="PS51186"/>
    </source>
</evidence>
<name>A0A975QZQ3_9MICC</name>
<dbReference type="PANTHER" id="PTHR43792">
    <property type="entry name" value="GNAT FAMILY, PUTATIVE (AFU_ORTHOLOGUE AFUA_3G00765)-RELATED-RELATED"/>
    <property type="match status" value="1"/>
</dbReference>
<dbReference type="InterPro" id="IPR016181">
    <property type="entry name" value="Acyl_CoA_acyltransferase"/>
</dbReference>
<protein>
    <submittedName>
        <fullName evidence="3">GNAT family N-acetyltransferase</fullName>
    </submittedName>
</protein>